<gene>
    <name evidence="1" type="ordered locus">PHZ_c2388</name>
</gene>
<dbReference type="HOGENOM" id="CLU_820774_0_0_5"/>
<keyword evidence="2" id="KW-1185">Reference proteome</keyword>
<evidence type="ECO:0000313" key="1">
    <source>
        <dbReference type="EMBL" id="ACG78797.1"/>
    </source>
</evidence>
<proteinExistence type="predicted"/>
<accession>B4RFY4</accession>
<dbReference type="eggNOG" id="ENOG5030585">
    <property type="taxonomic scope" value="Bacteria"/>
</dbReference>
<evidence type="ECO:0000313" key="2">
    <source>
        <dbReference type="Proteomes" id="UP000001868"/>
    </source>
</evidence>
<organism evidence="1 2">
    <name type="scientific">Phenylobacterium zucineum (strain HLK1)</name>
    <dbReference type="NCBI Taxonomy" id="450851"/>
    <lineage>
        <taxon>Bacteria</taxon>
        <taxon>Pseudomonadati</taxon>
        <taxon>Pseudomonadota</taxon>
        <taxon>Alphaproteobacteria</taxon>
        <taxon>Caulobacterales</taxon>
        <taxon>Caulobacteraceae</taxon>
        <taxon>Phenylobacterium</taxon>
    </lineage>
</organism>
<name>B4RFY4_PHEZH</name>
<dbReference type="AlphaFoldDB" id="B4RFY4"/>
<reference evidence="1 2" key="1">
    <citation type="journal article" date="2008" name="BMC Genomics">
        <title>Complete genome of Phenylobacterium zucineum - a novel facultative intracellular bacterium isolated from human erythroleukemia cell line K562.</title>
        <authorList>
            <person name="Luo Y."/>
            <person name="Xu X."/>
            <person name="Ding Z."/>
            <person name="Liu Z."/>
            <person name="Zhang B."/>
            <person name="Yan Z."/>
            <person name="Sun J."/>
            <person name="Hu S."/>
            <person name="Hu X."/>
        </authorList>
    </citation>
    <scope>NUCLEOTIDE SEQUENCE [LARGE SCALE GENOMIC DNA]</scope>
    <source>
        <strain evidence="1 2">HLK1</strain>
    </source>
</reference>
<dbReference type="KEGG" id="pzu:PHZ_c2388"/>
<sequence length="327" mass="36807">MWLPRDRLPDEPHARHARLRDYFCDRDAVATPEDGGWRLDFRWPDEPERHVDLMLAEHLEGWAPGLGQMVEAVRRQGRVTTALYDTWTLVSWAEWAAASRPDPGARLTILHVDDHRDLMAPRLFVEDGGWRDPITGGAFDFRRPDSVRRALESGAVGMGSFLTPVLHAFPNAEVRHLCQPPKAPSTAVFEIQRRLTPDDLIDLDAMRPAIQLVPDVHAGAGRYMLTPDVQDWLKDLAPGPVLLHIDMDYFNNRFDGDGDWAERPERLDPPAEAVIANIGSVADALQRDGLVSRIEDAVIAYSPGFFPSELWNAAEHALREHLGELYG</sequence>
<protein>
    <submittedName>
        <fullName evidence="1">Uncharacterized protein</fullName>
    </submittedName>
</protein>
<dbReference type="Proteomes" id="UP000001868">
    <property type="component" value="Chromosome"/>
</dbReference>
<dbReference type="EMBL" id="CP000747">
    <property type="protein sequence ID" value="ACG78797.1"/>
    <property type="molecule type" value="Genomic_DNA"/>
</dbReference>